<keyword evidence="1" id="KW-1133">Transmembrane helix</keyword>
<sequence length="105" mass="11710">MMIRSKVIVIFVSNIEIQAFGIILVQSAILLLISNVFLDNVHFLKIGSHVLTIIIMILNFLGRLRASLNVLSVVSFAKKKFSNVKSLHATIFSIGNVRITKFKAL</sequence>
<keyword evidence="1" id="KW-0472">Membrane</keyword>
<accession>A0A5D2CD45</accession>
<name>A0A5D2CD45_GOSDA</name>
<dbReference type="AlphaFoldDB" id="A0A5D2CD45"/>
<dbReference type="Proteomes" id="UP000323506">
    <property type="component" value="Chromosome D06"/>
</dbReference>
<feature type="transmembrane region" description="Helical" evidence="1">
    <location>
        <begin position="7"/>
        <end position="37"/>
    </location>
</feature>
<evidence type="ECO:0000313" key="3">
    <source>
        <dbReference type="Proteomes" id="UP000323506"/>
    </source>
</evidence>
<proteinExistence type="predicted"/>
<dbReference type="EMBL" id="CM017706">
    <property type="protein sequence ID" value="TYG65866.1"/>
    <property type="molecule type" value="Genomic_DNA"/>
</dbReference>
<reference evidence="2 3" key="1">
    <citation type="submission" date="2019-06" db="EMBL/GenBank/DDBJ databases">
        <title>WGS assembly of Gossypium darwinii.</title>
        <authorList>
            <person name="Chen Z.J."/>
            <person name="Sreedasyam A."/>
            <person name="Ando A."/>
            <person name="Song Q."/>
            <person name="De L."/>
            <person name="Hulse-Kemp A."/>
            <person name="Ding M."/>
            <person name="Ye W."/>
            <person name="Kirkbride R."/>
            <person name="Jenkins J."/>
            <person name="Plott C."/>
            <person name="Lovell J."/>
            <person name="Lin Y.-M."/>
            <person name="Vaughn R."/>
            <person name="Liu B."/>
            <person name="Li W."/>
            <person name="Simpson S."/>
            <person name="Scheffler B."/>
            <person name="Saski C."/>
            <person name="Grover C."/>
            <person name="Hu G."/>
            <person name="Conover J."/>
            <person name="Carlson J."/>
            <person name="Shu S."/>
            <person name="Boston L."/>
            <person name="Williams M."/>
            <person name="Peterson D."/>
            <person name="Mcgee K."/>
            <person name="Jones D."/>
            <person name="Wendel J."/>
            <person name="Stelly D."/>
            <person name="Grimwood J."/>
            <person name="Schmutz J."/>
        </authorList>
    </citation>
    <scope>NUCLEOTIDE SEQUENCE [LARGE SCALE GENOMIC DNA]</scope>
    <source>
        <strain evidence="2">1808015.09</strain>
    </source>
</reference>
<protein>
    <submittedName>
        <fullName evidence="2">Uncharacterized protein</fullName>
    </submittedName>
</protein>
<keyword evidence="1" id="KW-0812">Transmembrane</keyword>
<keyword evidence="3" id="KW-1185">Reference proteome</keyword>
<gene>
    <name evidence="2" type="ORF">ES288_D06G221500v1</name>
</gene>
<organism evidence="2 3">
    <name type="scientific">Gossypium darwinii</name>
    <name type="common">Darwin's cotton</name>
    <name type="synonym">Gossypium barbadense var. darwinii</name>
    <dbReference type="NCBI Taxonomy" id="34276"/>
    <lineage>
        <taxon>Eukaryota</taxon>
        <taxon>Viridiplantae</taxon>
        <taxon>Streptophyta</taxon>
        <taxon>Embryophyta</taxon>
        <taxon>Tracheophyta</taxon>
        <taxon>Spermatophyta</taxon>
        <taxon>Magnoliopsida</taxon>
        <taxon>eudicotyledons</taxon>
        <taxon>Gunneridae</taxon>
        <taxon>Pentapetalae</taxon>
        <taxon>rosids</taxon>
        <taxon>malvids</taxon>
        <taxon>Malvales</taxon>
        <taxon>Malvaceae</taxon>
        <taxon>Malvoideae</taxon>
        <taxon>Gossypium</taxon>
    </lineage>
</organism>
<evidence type="ECO:0000256" key="1">
    <source>
        <dbReference type="SAM" id="Phobius"/>
    </source>
</evidence>
<feature type="transmembrane region" description="Helical" evidence="1">
    <location>
        <begin position="43"/>
        <end position="62"/>
    </location>
</feature>
<evidence type="ECO:0000313" key="2">
    <source>
        <dbReference type="EMBL" id="TYG65866.1"/>
    </source>
</evidence>